<dbReference type="EMBL" id="JANBUY010000407">
    <property type="protein sequence ID" value="KAJ2859290.1"/>
    <property type="molecule type" value="Genomic_DNA"/>
</dbReference>
<dbReference type="GO" id="GO:0015031">
    <property type="term" value="P:protein transport"/>
    <property type="evidence" value="ECO:0007669"/>
    <property type="project" value="TreeGrafter"/>
</dbReference>
<sequence length="460" mass="49724">MSFSTPLGPAAGSTSSSVPMGTKKFELQITLQENPIILREGQDTTVIRGHVVVFSREIQPLRMIQVLLTGTKVLVNAQQMGSTGTGKQVLVNETKTLQHDNDSPPLAQYAVGTYTLPFEFIINQSLPPTLRVPRCTIEYAVSATALKFESAPPLLRMFSPKAPKAQIDLRLVGYATGADPSDFLARLNSVTRVGTLGAHKNGRGTLPYRVVMDKNVVAPGDVIKFKLSVFPSGVVPNFNPAEFAALIKAVDSSNSSARKAGTASESDDYASDQGSEPSRPVDSGNRNASDATDDEEYNEVATRDHSQNASTTISLNGIDGAPLDRPPTYHAADSNDLALSAAASMAGNKTTVTAYKVDAKLVQRVCYMADHDLVADANNSVYLFWTKRVVAKERVSDSLDITRAPLHLEWSMTVPGDLQHDILTSDIQVRYDVYLDFYPREHSSGAGGSSTRAFRDVVSR</sequence>
<dbReference type="InterPro" id="IPR050357">
    <property type="entry name" value="Arrestin_domain-protein"/>
</dbReference>
<evidence type="ECO:0000256" key="1">
    <source>
        <dbReference type="SAM" id="MobiDB-lite"/>
    </source>
</evidence>
<comment type="caution">
    <text evidence="2">The sequence shown here is derived from an EMBL/GenBank/DDBJ whole genome shotgun (WGS) entry which is preliminary data.</text>
</comment>
<evidence type="ECO:0008006" key="4">
    <source>
        <dbReference type="Google" id="ProtNLM"/>
    </source>
</evidence>
<protein>
    <recommendedName>
        <fullName evidence="4">Arrestin-like N-terminal domain-containing protein</fullName>
    </recommendedName>
</protein>
<dbReference type="Gene3D" id="2.60.40.640">
    <property type="match status" value="1"/>
</dbReference>
<dbReference type="PANTHER" id="PTHR11188">
    <property type="entry name" value="ARRESTIN DOMAIN CONTAINING PROTEIN"/>
    <property type="match status" value="1"/>
</dbReference>
<dbReference type="GO" id="GO:0005737">
    <property type="term" value="C:cytoplasm"/>
    <property type="evidence" value="ECO:0007669"/>
    <property type="project" value="TreeGrafter"/>
</dbReference>
<feature type="non-terminal residue" evidence="2">
    <location>
        <position position="460"/>
    </location>
</feature>
<accession>A0A9W8IC89</accession>
<name>A0A9W8IC89_9FUNG</name>
<proteinExistence type="predicted"/>
<evidence type="ECO:0000313" key="3">
    <source>
        <dbReference type="Proteomes" id="UP001140074"/>
    </source>
</evidence>
<organism evidence="2 3">
    <name type="scientific">Coemansia aciculifera</name>
    <dbReference type="NCBI Taxonomy" id="417176"/>
    <lineage>
        <taxon>Eukaryota</taxon>
        <taxon>Fungi</taxon>
        <taxon>Fungi incertae sedis</taxon>
        <taxon>Zoopagomycota</taxon>
        <taxon>Kickxellomycotina</taxon>
        <taxon>Kickxellomycetes</taxon>
        <taxon>Kickxellales</taxon>
        <taxon>Kickxellaceae</taxon>
        <taxon>Coemansia</taxon>
    </lineage>
</organism>
<dbReference type="AlphaFoldDB" id="A0A9W8IC89"/>
<evidence type="ECO:0000313" key="2">
    <source>
        <dbReference type="EMBL" id="KAJ2859290.1"/>
    </source>
</evidence>
<dbReference type="PANTHER" id="PTHR11188:SF17">
    <property type="entry name" value="FI21816P1"/>
    <property type="match status" value="1"/>
</dbReference>
<feature type="region of interest" description="Disordered" evidence="1">
    <location>
        <begin position="254"/>
        <end position="328"/>
    </location>
</feature>
<dbReference type="Proteomes" id="UP001140074">
    <property type="component" value="Unassembled WGS sequence"/>
</dbReference>
<keyword evidence="3" id="KW-1185">Reference proteome</keyword>
<gene>
    <name evidence="2" type="ORF">GGH94_006184</name>
</gene>
<dbReference type="InterPro" id="IPR014752">
    <property type="entry name" value="Arrestin-like_C"/>
</dbReference>
<reference evidence="2" key="1">
    <citation type="submission" date="2022-07" db="EMBL/GenBank/DDBJ databases">
        <title>Phylogenomic reconstructions and comparative analyses of Kickxellomycotina fungi.</title>
        <authorList>
            <person name="Reynolds N.K."/>
            <person name="Stajich J.E."/>
            <person name="Barry K."/>
            <person name="Grigoriev I.V."/>
            <person name="Crous P."/>
            <person name="Smith M.E."/>
        </authorList>
    </citation>
    <scope>NUCLEOTIDE SEQUENCE</scope>
    <source>
        <strain evidence="2">RSA 476</strain>
    </source>
</reference>